<accession>A0A818G2R7</accession>
<name>A0A818G2R7_9BILA</name>
<comment type="caution">
    <text evidence="1">The sequence shown here is derived from an EMBL/GenBank/DDBJ whole genome shotgun (WGS) entry which is preliminary data.</text>
</comment>
<dbReference type="Proteomes" id="UP000663823">
    <property type="component" value="Unassembled WGS sequence"/>
</dbReference>
<proteinExistence type="predicted"/>
<reference evidence="1" key="1">
    <citation type="submission" date="2021-02" db="EMBL/GenBank/DDBJ databases">
        <authorList>
            <person name="Nowell W R."/>
        </authorList>
    </citation>
    <scope>NUCLEOTIDE SEQUENCE</scope>
</reference>
<sequence>MLTDPDYDNLLRANEAMPGHFADVPFLLSAFDDPTRCYESFQRNKDKHIYFITSGTMGKDIVPKLVENYEQLFKDPITNNSYYSIYIFCGNTEYHMN</sequence>
<organism evidence="1 2">
    <name type="scientific">Rotaria sordida</name>
    <dbReference type="NCBI Taxonomy" id="392033"/>
    <lineage>
        <taxon>Eukaryota</taxon>
        <taxon>Metazoa</taxon>
        <taxon>Spiralia</taxon>
        <taxon>Gnathifera</taxon>
        <taxon>Rotifera</taxon>
        <taxon>Eurotatoria</taxon>
        <taxon>Bdelloidea</taxon>
        <taxon>Philodinida</taxon>
        <taxon>Philodinidae</taxon>
        <taxon>Rotaria</taxon>
    </lineage>
</organism>
<gene>
    <name evidence="1" type="ORF">OTI717_LOCUS632</name>
</gene>
<protein>
    <submittedName>
        <fullName evidence="1">Uncharacterized protein</fullName>
    </submittedName>
</protein>
<evidence type="ECO:0000313" key="1">
    <source>
        <dbReference type="EMBL" id="CAF3482787.1"/>
    </source>
</evidence>
<dbReference type="AlphaFoldDB" id="A0A818G2R7"/>
<dbReference type="EMBL" id="CAJOAX010000022">
    <property type="protein sequence ID" value="CAF3482787.1"/>
    <property type="molecule type" value="Genomic_DNA"/>
</dbReference>
<evidence type="ECO:0000313" key="2">
    <source>
        <dbReference type="Proteomes" id="UP000663823"/>
    </source>
</evidence>